<dbReference type="InterPro" id="IPR007140">
    <property type="entry name" value="DUF350"/>
</dbReference>
<dbReference type="PATRIC" id="fig|361041.3.peg.1966"/>
<keyword evidence="3" id="KW-1003">Cell membrane</keyword>
<keyword evidence="9" id="KW-1185">Reference proteome</keyword>
<dbReference type="GO" id="GO:0005886">
    <property type="term" value="C:plasma membrane"/>
    <property type="evidence" value="ECO:0007669"/>
    <property type="project" value="UniProtKB-SubCell"/>
</dbReference>
<comment type="similarity">
    <text evidence="2">Belongs to the UPF0719 family.</text>
</comment>
<keyword evidence="5 7" id="KW-1133">Transmembrane helix</keyword>
<evidence type="ECO:0000256" key="5">
    <source>
        <dbReference type="ARBA" id="ARBA00022989"/>
    </source>
</evidence>
<dbReference type="PANTHER" id="PTHR40043:SF1">
    <property type="entry name" value="UPF0719 INNER MEMBRANE PROTEIN YJFL"/>
    <property type="match status" value="1"/>
</dbReference>
<dbReference type="EMBL" id="LAJG01000023">
    <property type="protein sequence ID" value="KKB78012.1"/>
    <property type="molecule type" value="Genomic_DNA"/>
</dbReference>
<feature type="transmembrane region" description="Helical" evidence="7">
    <location>
        <begin position="12"/>
        <end position="32"/>
    </location>
</feature>
<evidence type="ECO:0000256" key="1">
    <source>
        <dbReference type="ARBA" id="ARBA00004651"/>
    </source>
</evidence>
<organism evidence="8 9">
    <name type="scientific">Devosia soli</name>
    <dbReference type="NCBI Taxonomy" id="361041"/>
    <lineage>
        <taxon>Bacteria</taxon>
        <taxon>Pseudomonadati</taxon>
        <taxon>Pseudomonadota</taxon>
        <taxon>Alphaproteobacteria</taxon>
        <taxon>Hyphomicrobiales</taxon>
        <taxon>Devosiaceae</taxon>
        <taxon>Devosia</taxon>
    </lineage>
</organism>
<comment type="subcellular location">
    <subcellularLocation>
        <location evidence="1">Cell membrane</location>
        <topology evidence="1">Multi-pass membrane protein</topology>
    </subcellularLocation>
</comment>
<reference evidence="8 9" key="1">
    <citation type="submission" date="2015-03" db="EMBL/GenBank/DDBJ databases">
        <authorList>
            <person name="Hassan Y.I."/>
            <person name="Lepp D."/>
            <person name="Zhou T."/>
        </authorList>
    </citation>
    <scope>NUCLEOTIDE SEQUENCE [LARGE SCALE GENOMIC DNA]</scope>
    <source>
        <strain evidence="8 9">GH2-10</strain>
    </source>
</reference>
<dbReference type="Pfam" id="PF03994">
    <property type="entry name" value="DUF350"/>
    <property type="match status" value="1"/>
</dbReference>
<dbReference type="AlphaFoldDB" id="A0A0F5L8S1"/>
<sequence>MLDYVAGLPAFLGYFAIGLAAYGVFALVYTTITPHREVELIRAGNMAAVTAFLGAILGFSLPLASAVANSVSIIDYIIWAVIGILAQIMAYYIANFTLKNLHEKITAGDVTAGIWGGGIALAVGILNAACMTY</sequence>
<proteinExistence type="inferred from homology"/>
<feature type="transmembrane region" description="Helical" evidence="7">
    <location>
        <begin position="44"/>
        <end position="64"/>
    </location>
</feature>
<dbReference type="PANTHER" id="PTHR40043">
    <property type="entry name" value="UPF0719 INNER MEMBRANE PROTEIN YJFL"/>
    <property type="match status" value="1"/>
</dbReference>
<dbReference type="OrthoDB" id="5573330at2"/>
<protein>
    <submittedName>
        <fullName evidence="8">Membrane protein</fullName>
    </submittedName>
</protein>
<comment type="caution">
    <text evidence="8">The sequence shown here is derived from an EMBL/GenBank/DDBJ whole genome shotgun (WGS) entry which is preliminary data.</text>
</comment>
<dbReference type="RefSeq" id="WP_046143471.1">
    <property type="nucleotide sequence ID" value="NZ_LAJG01000023.1"/>
</dbReference>
<dbReference type="Proteomes" id="UP000033514">
    <property type="component" value="Unassembled WGS sequence"/>
</dbReference>
<keyword evidence="4 7" id="KW-0812">Transmembrane</keyword>
<evidence type="ECO:0000256" key="2">
    <source>
        <dbReference type="ARBA" id="ARBA00005779"/>
    </source>
</evidence>
<evidence type="ECO:0000256" key="4">
    <source>
        <dbReference type="ARBA" id="ARBA00022692"/>
    </source>
</evidence>
<evidence type="ECO:0000313" key="9">
    <source>
        <dbReference type="Proteomes" id="UP000033514"/>
    </source>
</evidence>
<gene>
    <name evidence="8" type="ORF">VW35_12920</name>
</gene>
<keyword evidence="6 7" id="KW-0472">Membrane</keyword>
<feature type="transmembrane region" description="Helical" evidence="7">
    <location>
        <begin position="76"/>
        <end position="98"/>
    </location>
</feature>
<accession>A0A0F5L8S1</accession>
<evidence type="ECO:0000313" key="8">
    <source>
        <dbReference type="EMBL" id="KKB78012.1"/>
    </source>
</evidence>
<evidence type="ECO:0000256" key="3">
    <source>
        <dbReference type="ARBA" id="ARBA00022475"/>
    </source>
</evidence>
<name>A0A0F5L8S1_9HYPH</name>
<dbReference type="STRING" id="361041.VW35_12920"/>
<evidence type="ECO:0000256" key="7">
    <source>
        <dbReference type="SAM" id="Phobius"/>
    </source>
</evidence>
<feature type="transmembrane region" description="Helical" evidence="7">
    <location>
        <begin position="110"/>
        <end position="129"/>
    </location>
</feature>
<evidence type="ECO:0000256" key="6">
    <source>
        <dbReference type="ARBA" id="ARBA00023136"/>
    </source>
</evidence>